<evidence type="ECO:0000256" key="1">
    <source>
        <dbReference type="SAM" id="MobiDB-lite"/>
    </source>
</evidence>
<reference evidence="2 3" key="1">
    <citation type="journal article" date="2019" name="Sci. Rep.">
        <title>Orb-weaving spider Araneus ventricosus genome elucidates the spidroin gene catalogue.</title>
        <authorList>
            <person name="Kono N."/>
            <person name="Nakamura H."/>
            <person name="Ohtoshi R."/>
            <person name="Moran D.A.P."/>
            <person name="Shinohara A."/>
            <person name="Yoshida Y."/>
            <person name="Fujiwara M."/>
            <person name="Mori M."/>
            <person name="Tomita M."/>
            <person name="Arakawa K."/>
        </authorList>
    </citation>
    <scope>NUCLEOTIDE SEQUENCE [LARGE SCALE GENOMIC DNA]</scope>
</reference>
<dbReference type="AlphaFoldDB" id="A0A4Y2HUF2"/>
<comment type="caution">
    <text evidence="2">The sequence shown here is derived from an EMBL/GenBank/DDBJ whole genome shotgun (WGS) entry which is preliminary data.</text>
</comment>
<proteinExistence type="predicted"/>
<sequence>MVSRSSLVVRSRPRGRRASGLKPDSTEEPPSAKMSHRLRGAEAWRGVCQIRCRPRHLTAIQNYPSQNIPRVASKRDLNITKLNQYDGNNYCFIHLISNHGIENDQTSYSGNAIIFFYFVA</sequence>
<feature type="compositionally biased region" description="Low complexity" evidence="1">
    <location>
        <begin position="1"/>
        <end position="10"/>
    </location>
</feature>
<evidence type="ECO:0000313" key="2">
    <source>
        <dbReference type="EMBL" id="GBM68649.1"/>
    </source>
</evidence>
<keyword evidence="3" id="KW-1185">Reference proteome</keyword>
<organism evidence="2 3">
    <name type="scientific">Araneus ventricosus</name>
    <name type="common">Orbweaver spider</name>
    <name type="synonym">Epeira ventricosa</name>
    <dbReference type="NCBI Taxonomy" id="182803"/>
    <lineage>
        <taxon>Eukaryota</taxon>
        <taxon>Metazoa</taxon>
        <taxon>Ecdysozoa</taxon>
        <taxon>Arthropoda</taxon>
        <taxon>Chelicerata</taxon>
        <taxon>Arachnida</taxon>
        <taxon>Araneae</taxon>
        <taxon>Araneomorphae</taxon>
        <taxon>Entelegynae</taxon>
        <taxon>Araneoidea</taxon>
        <taxon>Araneidae</taxon>
        <taxon>Araneus</taxon>
    </lineage>
</organism>
<protein>
    <submittedName>
        <fullName evidence="2">Uncharacterized protein</fullName>
    </submittedName>
</protein>
<dbReference type="EMBL" id="BGPR01002155">
    <property type="protein sequence ID" value="GBM68649.1"/>
    <property type="molecule type" value="Genomic_DNA"/>
</dbReference>
<feature type="region of interest" description="Disordered" evidence="1">
    <location>
        <begin position="1"/>
        <end position="38"/>
    </location>
</feature>
<name>A0A4Y2HUF2_ARAVE</name>
<dbReference type="Proteomes" id="UP000499080">
    <property type="component" value="Unassembled WGS sequence"/>
</dbReference>
<evidence type="ECO:0000313" key="3">
    <source>
        <dbReference type="Proteomes" id="UP000499080"/>
    </source>
</evidence>
<accession>A0A4Y2HUF2</accession>
<gene>
    <name evidence="2" type="ORF">AVEN_262449_1</name>
</gene>